<gene>
    <name evidence="14" type="ORF">IAB02_10245</name>
</gene>
<dbReference type="Pfam" id="PF18927">
    <property type="entry name" value="CrtO"/>
    <property type="match status" value="1"/>
</dbReference>
<evidence type="ECO:0000313" key="14">
    <source>
        <dbReference type="EMBL" id="HIU34933.1"/>
    </source>
</evidence>
<comment type="caution">
    <text evidence="14">The sequence shown here is derived from an EMBL/GenBank/DDBJ whole genome shotgun (WGS) entry which is preliminary data.</text>
</comment>
<dbReference type="EMBL" id="DVMU01000216">
    <property type="protein sequence ID" value="HIU34933.1"/>
    <property type="molecule type" value="Genomic_DNA"/>
</dbReference>
<keyword evidence="5" id="KW-0732">Signal</keyword>
<dbReference type="GO" id="GO:0016746">
    <property type="term" value="F:acyltransferase activity"/>
    <property type="evidence" value="ECO:0007669"/>
    <property type="project" value="UniProtKB-KW"/>
</dbReference>
<dbReference type="InterPro" id="IPR044021">
    <property type="entry name" value="CrtO"/>
</dbReference>
<organism evidence="14 15">
    <name type="scientific">Candidatus Pullichristensenella excrementigallinarum</name>
    <dbReference type="NCBI Taxonomy" id="2840907"/>
    <lineage>
        <taxon>Bacteria</taxon>
        <taxon>Bacillati</taxon>
        <taxon>Bacillota</taxon>
        <taxon>Clostridia</taxon>
        <taxon>Candidatus Pullichristensenella</taxon>
    </lineage>
</organism>
<sequence>MFVRLLLEIPAFFGIVLRFGLICAVMGVINFCIGESMPRKNFDYHAFPYRTFSWEKGGMIYQKLRIQKWKDRVPDMSRYMPKTFRKKLTIMRSPDFLEGLIAETCVAEMVHWVLTLLSPIFLILMPRVWNWISMVLYVLVGNLPFIIIQRYNRPRLVMILERQLALERQKARAEG</sequence>
<evidence type="ECO:0000313" key="15">
    <source>
        <dbReference type="Proteomes" id="UP000824072"/>
    </source>
</evidence>
<keyword evidence="4 13" id="KW-0812">Transmembrane</keyword>
<keyword evidence="2" id="KW-1003">Cell membrane</keyword>
<evidence type="ECO:0000256" key="8">
    <source>
        <dbReference type="ARBA" id="ARBA00023315"/>
    </source>
</evidence>
<keyword evidence="8 14" id="KW-0012">Acyltransferase</keyword>
<evidence type="ECO:0000256" key="13">
    <source>
        <dbReference type="SAM" id="Phobius"/>
    </source>
</evidence>
<comment type="pathway">
    <text evidence="9">Carotenoid biosynthesis; staphyloxanthin biosynthesis; staphyloxanthin from farnesyl diphosphate: step 5/5.</text>
</comment>
<comment type="similarity">
    <text evidence="10">Belongs to the acyltransferase CrtO family.</text>
</comment>
<evidence type="ECO:0000256" key="7">
    <source>
        <dbReference type="ARBA" id="ARBA00023136"/>
    </source>
</evidence>
<name>A0A9D1LBY0_9FIRM</name>
<dbReference type="GO" id="GO:0005886">
    <property type="term" value="C:plasma membrane"/>
    <property type="evidence" value="ECO:0007669"/>
    <property type="project" value="UniProtKB-SubCell"/>
</dbReference>
<keyword evidence="7 13" id="KW-0472">Membrane</keyword>
<reference evidence="14" key="1">
    <citation type="submission" date="2020-10" db="EMBL/GenBank/DDBJ databases">
        <authorList>
            <person name="Gilroy R."/>
        </authorList>
    </citation>
    <scope>NUCLEOTIDE SEQUENCE</scope>
    <source>
        <strain evidence="14">ChiHcec3-11533</strain>
    </source>
</reference>
<evidence type="ECO:0000256" key="2">
    <source>
        <dbReference type="ARBA" id="ARBA00022475"/>
    </source>
</evidence>
<evidence type="ECO:0000256" key="10">
    <source>
        <dbReference type="ARBA" id="ARBA00023603"/>
    </source>
</evidence>
<evidence type="ECO:0000256" key="12">
    <source>
        <dbReference type="ARBA" id="ARBA00025324"/>
    </source>
</evidence>
<dbReference type="Proteomes" id="UP000824072">
    <property type="component" value="Unassembled WGS sequence"/>
</dbReference>
<feature type="transmembrane region" description="Helical" evidence="13">
    <location>
        <begin position="12"/>
        <end position="33"/>
    </location>
</feature>
<evidence type="ECO:0000256" key="1">
    <source>
        <dbReference type="ARBA" id="ARBA00004162"/>
    </source>
</evidence>
<dbReference type="AlphaFoldDB" id="A0A9D1LBY0"/>
<comment type="function">
    <text evidence="12">Catalyzes the acylation of glycosyl-4,4'-diaponeurosporenoate, i.e. the esterification of glucose at the C6'' position with the carboxyl group of the C(15) fatty acid 12-methyltetradecanoic acid, to yield staphyloxanthin. This is the last step in the biosynthesis of this orange pigment, present in most staphylococci strains.</text>
</comment>
<proteinExistence type="inferred from homology"/>
<reference evidence="14" key="2">
    <citation type="journal article" date="2021" name="PeerJ">
        <title>Extensive microbial diversity within the chicken gut microbiome revealed by metagenomics and culture.</title>
        <authorList>
            <person name="Gilroy R."/>
            <person name="Ravi A."/>
            <person name="Getino M."/>
            <person name="Pursley I."/>
            <person name="Horton D.L."/>
            <person name="Alikhan N.F."/>
            <person name="Baker D."/>
            <person name="Gharbi K."/>
            <person name="Hall N."/>
            <person name="Watson M."/>
            <person name="Adriaenssens E.M."/>
            <person name="Foster-Nyarko E."/>
            <person name="Jarju S."/>
            <person name="Secka A."/>
            <person name="Antonio M."/>
            <person name="Oren A."/>
            <person name="Chaudhuri R.R."/>
            <person name="La Ragione R."/>
            <person name="Hildebrand F."/>
            <person name="Pallen M.J."/>
        </authorList>
    </citation>
    <scope>NUCLEOTIDE SEQUENCE</scope>
    <source>
        <strain evidence="14">ChiHcec3-11533</strain>
    </source>
</reference>
<evidence type="ECO:0000256" key="6">
    <source>
        <dbReference type="ARBA" id="ARBA00022989"/>
    </source>
</evidence>
<protein>
    <recommendedName>
        <fullName evidence="11">Glycosyl-4,4'-diaponeurosporenoate acyltransferase</fullName>
    </recommendedName>
</protein>
<keyword evidence="6 13" id="KW-1133">Transmembrane helix</keyword>
<evidence type="ECO:0000256" key="5">
    <source>
        <dbReference type="ARBA" id="ARBA00022729"/>
    </source>
</evidence>
<evidence type="ECO:0000256" key="9">
    <source>
        <dbReference type="ARBA" id="ARBA00023588"/>
    </source>
</evidence>
<feature type="transmembrane region" description="Helical" evidence="13">
    <location>
        <begin position="128"/>
        <end position="148"/>
    </location>
</feature>
<evidence type="ECO:0000256" key="4">
    <source>
        <dbReference type="ARBA" id="ARBA00022692"/>
    </source>
</evidence>
<feature type="transmembrane region" description="Helical" evidence="13">
    <location>
        <begin position="96"/>
        <end position="122"/>
    </location>
</feature>
<evidence type="ECO:0000256" key="3">
    <source>
        <dbReference type="ARBA" id="ARBA00022679"/>
    </source>
</evidence>
<comment type="subcellular location">
    <subcellularLocation>
        <location evidence="1">Cell membrane</location>
        <topology evidence="1">Single-pass membrane protein</topology>
    </subcellularLocation>
</comment>
<evidence type="ECO:0000256" key="11">
    <source>
        <dbReference type="ARBA" id="ARBA00023667"/>
    </source>
</evidence>
<keyword evidence="3" id="KW-0808">Transferase</keyword>
<accession>A0A9D1LBY0</accession>